<name>A0A5C7VZ75_9PROT</name>
<dbReference type="Pfam" id="PF22491">
    <property type="entry name" value="DUF6988"/>
    <property type="match status" value="1"/>
</dbReference>
<accession>A0A5C7VZ75</accession>
<reference evidence="1 2" key="1">
    <citation type="submission" date="2018-09" db="EMBL/GenBank/DDBJ databases">
        <title>Metagenome Assembled Genomes from an Advanced Water Purification Facility.</title>
        <authorList>
            <person name="Stamps B.W."/>
            <person name="Spear J.R."/>
        </authorList>
    </citation>
    <scope>NUCLEOTIDE SEQUENCE [LARGE SCALE GENOMIC DNA]</scope>
    <source>
        <strain evidence="1">Bin_54_1</strain>
    </source>
</reference>
<organism evidence="1 2">
    <name type="scientific">Nitrosomonas oligotropha</name>
    <dbReference type="NCBI Taxonomy" id="42354"/>
    <lineage>
        <taxon>Bacteria</taxon>
        <taxon>Pseudomonadati</taxon>
        <taxon>Pseudomonadota</taxon>
        <taxon>Betaproteobacteria</taxon>
        <taxon>Nitrosomonadales</taxon>
        <taxon>Nitrosomonadaceae</taxon>
        <taxon>Nitrosomonas</taxon>
    </lineage>
</organism>
<evidence type="ECO:0000313" key="1">
    <source>
        <dbReference type="EMBL" id="TXI30379.1"/>
    </source>
</evidence>
<dbReference type="Proteomes" id="UP000321055">
    <property type="component" value="Unassembled WGS sequence"/>
</dbReference>
<evidence type="ECO:0000313" key="2">
    <source>
        <dbReference type="Proteomes" id="UP000321055"/>
    </source>
</evidence>
<gene>
    <name evidence="1" type="ORF">E6Q60_01745</name>
</gene>
<sequence>MTLKQILGIAKELSTWIHGHTNEGDYANNPGLALLQQSQDICDAIIILIDEKLPGPAYALARPMLDSYVRGLWLLNHASDEEIEMFLAENKLPGFNELLDAIGNNEETGGTWVHKTSQFNRNAFHDLTHGGIEHVLRRITDYSIQPNYPEEELIRLMQIQIGIQLAIGTHLLALGNNQAGIEKLEEMAQQYGTAVRGI</sequence>
<dbReference type="AlphaFoldDB" id="A0A5C7VZ75"/>
<dbReference type="EMBL" id="SSFX01000015">
    <property type="protein sequence ID" value="TXI30379.1"/>
    <property type="molecule type" value="Genomic_DNA"/>
</dbReference>
<protein>
    <submittedName>
        <fullName evidence="1">Uncharacterized protein</fullName>
    </submittedName>
</protein>
<proteinExistence type="predicted"/>
<comment type="caution">
    <text evidence="1">The sequence shown here is derived from an EMBL/GenBank/DDBJ whole genome shotgun (WGS) entry which is preliminary data.</text>
</comment>
<dbReference type="InterPro" id="IPR054257">
    <property type="entry name" value="DUF6988"/>
</dbReference>